<dbReference type="InterPro" id="IPR014014">
    <property type="entry name" value="RNA_helicase_DEAD_Q_motif"/>
</dbReference>
<dbReference type="InterPro" id="IPR014001">
    <property type="entry name" value="Helicase_ATP-bd"/>
</dbReference>
<dbReference type="GO" id="GO:0003724">
    <property type="term" value="F:RNA helicase activity"/>
    <property type="evidence" value="ECO:0007669"/>
    <property type="project" value="InterPro"/>
</dbReference>
<evidence type="ECO:0000256" key="4">
    <source>
        <dbReference type="ARBA" id="ARBA00022840"/>
    </source>
</evidence>
<dbReference type="PROSITE" id="PS51195">
    <property type="entry name" value="Q_MOTIF"/>
    <property type="match status" value="1"/>
</dbReference>
<dbReference type="PANTHER" id="PTHR47959">
    <property type="entry name" value="ATP-DEPENDENT RNA HELICASE RHLE-RELATED"/>
    <property type="match status" value="1"/>
</dbReference>
<dbReference type="HOGENOM" id="CLU_003041_1_3_7"/>
<sequence>MVFSLLTPKCAKFELSQTVTDSRRADRGLSAILVSFQSEIGYSQPSLYPGARMNTFADFELLPSLLKTLKTLKISKPTDIQKQAIPLIMSHQAVVGVSETGSGKTLAYVLPILNYLKSLEESGDPVKEENAPRAVVMVPSRELGEQVAKVFKSMTHDTRLRVRPALGGMSLEQARRNTSGAFEVLLATPGRLVQMLNKDLISLRDVRFLIFDEADQMLDQGFLPDTNRIVDCCPEDVNLALFSATVSKTVEKLMNDLFAKAEVIRSKNSGKVVSTLKTKNLTVEDGKRWPLFEKVLAQKVDGGTIVFANTREQCDKIAKELTDKGHACVVYRGEMDKNERRTNLKKFRDGQVGLLVATDLAGRGLDVSNIARVINYHLPKEMENYLHRAGRTARAGRPGLVVNLVTERDSRLIAALEGNKPPSLEKKTQHQGKPRVASKTRFTDAKGKAGYAKSMGVKKR</sequence>
<gene>
    <name evidence="11" type="ordered locus">Bd1370</name>
</gene>
<evidence type="ECO:0000256" key="6">
    <source>
        <dbReference type="PROSITE-ProRule" id="PRU00552"/>
    </source>
</evidence>
<dbReference type="CDD" id="cd00268">
    <property type="entry name" value="DEADc"/>
    <property type="match status" value="1"/>
</dbReference>
<keyword evidence="2" id="KW-0378">Hydrolase</keyword>
<dbReference type="EMBL" id="BX842649">
    <property type="protein sequence ID" value="CAE79262.1"/>
    <property type="molecule type" value="Genomic_DNA"/>
</dbReference>
<dbReference type="InterPro" id="IPR044742">
    <property type="entry name" value="DEAD/DEAH_RhlB"/>
</dbReference>
<dbReference type="Pfam" id="PF00271">
    <property type="entry name" value="Helicase_C"/>
    <property type="match status" value="1"/>
</dbReference>
<evidence type="ECO:0000256" key="1">
    <source>
        <dbReference type="ARBA" id="ARBA00022741"/>
    </source>
</evidence>
<evidence type="ECO:0000259" key="8">
    <source>
        <dbReference type="PROSITE" id="PS51192"/>
    </source>
</evidence>
<dbReference type="GO" id="GO:0005524">
    <property type="term" value="F:ATP binding"/>
    <property type="evidence" value="ECO:0007669"/>
    <property type="project" value="UniProtKB-KW"/>
</dbReference>
<dbReference type="STRING" id="264462.Bd1370"/>
<evidence type="ECO:0000259" key="9">
    <source>
        <dbReference type="PROSITE" id="PS51194"/>
    </source>
</evidence>
<dbReference type="Pfam" id="PF00270">
    <property type="entry name" value="DEAD"/>
    <property type="match status" value="1"/>
</dbReference>
<dbReference type="InterPro" id="IPR001650">
    <property type="entry name" value="Helicase_C-like"/>
</dbReference>
<feature type="short sequence motif" description="Q motif" evidence="6">
    <location>
        <begin position="54"/>
        <end position="82"/>
    </location>
</feature>
<evidence type="ECO:0000256" key="7">
    <source>
        <dbReference type="SAM" id="MobiDB-lite"/>
    </source>
</evidence>
<dbReference type="GO" id="GO:0016787">
    <property type="term" value="F:hydrolase activity"/>
    <property type="evidence" value="ECO:0007669"/>
    <property type="project" value="UniProtKB-KW"/>
</dbReference>
<keyword evidence="1" id="KW-0547">Nucleotide-binding</keyword>
<dbReference type="SMART" id="SM00487">
    <property type="entry name" value="DEXDc"/>
    <property type="match status" value="1"/>
</dbReference>
<organism evidence="11 12">
    <name type="scientific">Bdellovibrio bacteriovorus (strain ATCC 15356 / DSM 50701 / NCIMB 9529 / HD100)</name>
    <dbReference type="NCBI Taxonomy" id="264462"/>
    <lineage>
        <taxon>Bacteria</taxon>
        <taxon>Pseudomonadati</taxon>
        <taxon>Bdellovibrionota</taxon>
        <taxon>Bdellovibrionia</taxon>
        <taxon>Bdellovibrionales</taxon>
        <taxon>Pseudobdellovibrionaceae</taxon>
        <taxon>Bdellovibrio</taxon>
    </lineage>
</organism>
<dbReference type="AlphaFoldDB" id="Q6MN90"/>
<evidence type="ECO:0000256" key="3">
    <source>
        <dbReference type="ARBA" id="ARBA00022806"/>
    </source>
</evidence>
<evidence type="ECO:0000313" key="11">
    <source>
        <dbReference type="EMBL" id="CAE79262.1"/>
    </source>
</evidence>
<feature type="compositionally biased region" description="Basic residues" evidence="7">
    <location>
        <begin position="429"/>
        <end position="438"/>
    </location>
</feature>
<feature type="domain" description="Helicase ATP-binding" evidence="8">
    <location>
        <begin position="85"/>
        <end position="264"/>
    </location>
</feature>
<evidence type="ECO:0000313" key="12">
    <source>
        <dbReference type="Proteomes" id="UP000008080"/>
    </source>
</evidence>
<name>Q6MN90_BDEBA</name>
<dbReference type="InterPro" id="IPR027417">
    <property type="entry name" value="P-loop_NTPase"/>
</dbReference>
<dbReference type="KEGG" id="bba:Bd1370"/>
<dbReference type="InterPro" id="IPR011545">
    <property type="entry name" value="DEAD/DEAH_box_helicase_dom"/>
</dbReference>
<dbReference type="SUPFAM" id="SSF52540">
    <property type="entry name" value="P-loop containing nucleoside triphosphate hydrolases"/>
    <property type="match status" value="1"/>
</dbReference>
<keyword evidence="12" id="KW-1185">Reference proteome</keyword>
<dbReference type="SMART" id="SM00490">
    <property type="entry name" value="HELICc"/>
    <property type="match status" value="1"/>
</dbReference>
<dbReference type="Gene3D" id="3.40.50.300">
    <property type="entry name" value="P-loop containing nucleotide triphosphate hydrolases"/>
    <property type="match status" value="2"/>
</dbReference>
<dbReference type="Proteomes" id="UP000008080">
    <property type="component" value="Chromosome"/>
</dbReference>
<dbReference type="eggNOG" id="COG0513">
    <property type="taxonomic scope" value="Bacteria"/>
</dbReference>
<evidence type="ECO:0000256" key="5">
    <source>
        <dbReference type="ARBA" id="ARBA00038437"/>
    </source>
</evidence>
<dbReference type="PANTHER" id="PTHR47959:SF13">
    <property type="entry name" value="ATP-DEPENDENT RNA HELICASE RHLE"/>
    <property type="match status" value="1"/>
</dbReference>
<evidence type="ECO:0000259" key="10">
    <source>
        <dbReference type="PROSITE" id="PS51195"/>
    </source>
</evidence>
<dbReference type="GO" id="GO:0003676">
    <property type="term" value="F:nucleic acid binding"/>
    <property type="evidence" value="ECO:0007669"/>
    <property type="project" value="InterPro"/>
</dbReference>
<dbReference type="PROSITE" id="PS51194">
    <property type="entry name" value="HELICASE_CTER"/>
    <property type="match status" value="1"/>
</dbReference>
<feature type="region of interest" description="Disordered" evidence="7">
    <location>
        <begin position="418"/>
        <end position="460"/>
    </location>
</feature>
<evidence type="ECO:0000256" key="2">
    <source>
        <dbReference type="ARBA" id="ARBA00022801"/>
    </source>
</evidence>
<comment type="similarity">
    <text evidence="5">Belongs to the DEAD box helicase family.</text>
</comment>
<dbReference type="GO" id="GO:0005829">
    <property type="term" value="C:cytosol"/>
    <property type="evidence" value="ECO:0007669"/>
    <property type="project" value="TreeGrafter"/>
</dbReference>
<protein>
    <submittedName>
        <fullName evidence="11">RNA helicase</fullName>
    </submittedName>
</protein>
<feature type="domain" description="Helicase C-terminal" evidence="9">
    <location>
        <begin position="291"/>
        <end position="440"/>
    </location>
</feature>
<keyword evidence="4" id="KW-0067">ATP-binding</keyword>
<accession>Q6MN90</accession>
<dbReference type="PROSITE" id="PS51192">
    <property type="entry name" value="HELICASE_ATP_BIND_1"/>
    <property type="match status" value="1"/>
</dbReference>
<dbReference type="CDD" id="cd18787">
    <property type="entry name" value="SF2_C_DEAD"/>
    <property type="match status" value="1"/>
</dbReference>
<keyword evidence="3 11" id="KW-0347">Helicase</keyword>
<reference evidence="11 12" key="1">
    <citation type="journal article" date="2004" name="Science">
        <title>A predator unmasked: life cycle of Bdellovibrio bacteriovorus from a genomic perspective.</title>
        <authorList>
            <person name="Rendulic S."/>
            <person name="Jagtap P."/>
            <person name="Rosinus A."/>
            <person name="Eppinger M."/>
            <person name="Baar C."/>
            <person name="Lanz C."/>
            <person name="Keller H."/>
            <person name="Lambert C."/>
            <person name="Evans K.J."/>
            <person name="Goesmann A."/>
            <person name="Meyer F."/>
            <person name="Sockett R.E."/>
            <person name="Schuster S.C."/>
        </authorList>
    </citation>
    <scope>NUCLEOTIDE SEQUENCE [LARGE SCALE GENOMIC DNA]</scope>
    <source>
        <strain evidence="12">ATCC 15356 / DSM 50701 / NCIMB 9529 / HD100</strain>
    </source>
</reference>
<feature type="domain" description="DEAD-box RNA helicase Q" evidence="10">
    <location>
        <begin position="54"/>
        <end position="82"/>
    </location>
</feature>
<dbReference type="InterPro" id="IPR050079">
    <property type="entry name" value="DEAD_box_RNA_helicase"/>
</dbReference>
<proteinExistence type="inferred from homology"/>